<dbReference type="AlphaFoldDB" id="H5TUG2"/>
<feature type="transmembrane region" description="Helical" evidence="7">
    <location>
        <begin position="130"/>
        <end position="147"/>
    </location>
</feature>
<dbReference type="Proteomes" id="UP000005038">
    <property type="component" value="Unassembled WGS sequence"/>
</dbReference>
<dbReference type="GO" id="GO:0015648">
    <property type="term" value="F:lipid-linked peptidoglycan transporter activity"/>
    <property type="evidence" value="ECO:0007669"/>
    <property type="project" value="TreeGrafter"/>
</dbReference>
<reference evidence="8" key="1">
    <citation type="submission" date="2012-02" db="EMBL/GenBank/DDBJ databases">
        <title>Whole genome shotgun sequence of Gordonia otitidis NBRC 100426.</title>
        <authorList>
            <person name="Yoshida I."/>
            <person name="Hosoyama A."/>
            <person name="Tsuchikane K."/>
            <person name="Katsumata H."/>
            <person name="Yamazaki S."/>
            <person name="Fujita N."/>
        </authorList>
    </citation>
    <scope>NUCLEOTIDE SEQUENCE [LARGE SCALE GENOMIC DNA]</scope>
    <source>
        <strain evidence="8">NBRC 100426</strain>
    </source>
</reference>
<keyword evidence="8" id="KW-0132">Cell division</keyword>
<feature type="transmembrane region" description="Helical" evidence="7">
    <location>
        <begin position="281"/>
        <end position="300"/>
    </location>
</feature>
<dbReference type="PANTHER" id="PTHR30474">
    <property type="entry name" value="CELL CYCLE PROTEIN"/>
    <property type="match status" value="1"/>
</dbReference>
<feature type="transmembrane region" description="Helical" evidence="7">
    <location>
        <begin position="431"/>
        <end position="450"/>
    </location>
</feature>
<feature type="transmembrane region" description="Helical" evidence="7">
    <location>
        <begin position="87"/>
        <end position="106"/>
    </location>
</feature>
<sequence length="482" mass="51774">MSHPSNPQASATQHAPPREPARQTGRTAEMILLVLAIGIMTVALIIVQAAQEQSLTWDLLKYVAAYTALFAIAHLVVRRYAPHADPVLLPIVAALNGIGLVLIHRLDLGSGPRGEEISPTEQTNNADQQLLWALLGVIAFAVILIFIRDHRTLSRYAYTLGLGGVIFLAIPAILPASMSEINGSKNWIRTPIFNIQPGEFSKILIIIFTAALLVSKRDLFTTAGKHFLGMDLPRARDLGPLLIAWIVTIGIFALENDLGGPLLIFSTILAMLYVATGRAGWVAIGVTLFAAGAVLAYQLFPHLQVRVQVWQDPFATFDTTGYQVGQSLFGLATGGLFGTGLGSGRPNIVPFANTDFIIATIGEELGLVGLTAVMMLYLIFVMRGLRTGVAVRDSFGKLLATGLSFTMAVQIFVVVGGVTKLIPLTGLTTPFISYGGSSLLANYILLALLIRVSNAAREPDPTKRRPTPKPIESLPTQAVRQA</sequence>
<dbReference type="Pfam" id="PF01098">
    <property type="entry name" value="FTSW_RODA_SPOVE"/>
    <property type="match status" value="1"/>
</dbReference>
<feature type="transmembrane region" description="Helical" evidence="7">
    <location>
        <begin position="365"/>
        <end position="386"/>
    </location>
</feature>
<feature type="transmembrane region" description="Helical" evidence="7">
    <location>
        <begin position="194"/>
        <end position="214"/>
    </location>
</feature>
<dbReference type="EMBL" id="BAFB01000266">
    <property type="protein sequence ID" value="GAB37120.1"/>
    <property type="molecule type" value="Genomic_DNA"/>
</dbReference>
<comment type="subcellular location">
    <subcellularLocation>
        <location evidence="1">Membrane</location>
        <topology evidence="1">Multi-pass membrane protein</topology>
    </subcellularLocation>
</comment>
<comment type="caution">
    <text evidence="8">The sequence shown here is derived from an EMBL/GenBank/DDBJ whole genome shotgun (WGS) entry which is preliminary data.</text>
</comment>
<dbReference type="GO" id="GO:0005886">
    <property type="term" value="C:plasma membrane"/>
    <property type="evidence" value="ECO:0007669"/>
    <property type="project" value="TreeGrafter"/>
</dbReference>
<evidence type="ECO:0000256" key="4">
    <source>
        <dbReference type="ARBA" id="ARBA00022989"/>
    </source>
</evidence>
<keyword evidence="9" id="KW-1185">Reference proteome</keyword>
<feature type="transmembrane region" description="Helical" evidence="7">
    <location>
        <begin position="62"/>
        <end position="80"/>
    </location>
</feature>
<keyword evidence="3" id="KW-0133">Cell shape</keyword>
<accession>H5TUG2</accession>
<evidence type="ECO:0000256" key="3">
    <source>
        <dbReference type="ARBA" id="ARBA00022960"/>
    </source>
</evidence>
<dbReference type="GO" id="GO:0032153">
    <property type="term" value="C:cell division site"/>
    <property type="evidence" value="ECO:0007669"/>
    <property type="project" value="TreeGrafter"/>
</dbReference>
<keyword evidence="2 7" id="KW-0812">Transmembrane</keyword>
<dbReference type="RefSeq" id="WP_007241274.1">
    <property type="nucleotide sequence ID" value="NZ_BAFB01000266.1"/>
</dbReference>
<dbReference type="InterPro" id="IPR001182">
    <property type="entry name" value="FtsW/RodA"/>
</dbReference>
<organism evidence="8 9">
    <name type="scientific">Gordonia otitidis (strain DSM 44809 / CCUG 52243 / JCM 12355 / NBRC 100426 / IFM 10032)</name>
    <dbReference type="NCBI Taxonomy" id="1108044"/>
    <lineage>
        <taxon>Bacteria</taxon>
        <taxon>Bacillati</taxon>
        <taxon>Actinomycetota</taxon>
        <taxon>Actinomycetes</taxon>
        <taxon>Mycobacteriales</taxon>
        <taxon>Gordoniaceae</taxon>
        <taxon>Gordonia</taxon>
    </lineage>
</organism>
<keyword evidence="8" id="KW-0131">Cell cycle</keyword>
<feature type="region of interest" description="Disordered" evidence="6">
    <location>
        <begin position="458"/>
        <end position="482"/>
    </location>
</feature>
<dbReference type="GO" id="GO:0008360">
    <property type="term" value="P:regulation of cell shape"/>
    <property type="evidence" value="ECO:0007669"/>
    <property type="project" value="UniProtKB-KW"/>
</dbReference>
<evidence type="ECO:0000313" key="8">
    <source>
        <dbReference type="EMBL" id="GAB37120.1"/>
    </source>
</evidence>
<feature type="compositionally biased region" description="Polar residues" evidence="6">
    <location>
        <begin position="1"/>
        <end position="13"/>
    </location>
</feature>
<dbReference type="GO" id="GO:0051301">
    <property type="term" value="P:cell division"/>
    <property type="evidence" value="ECO:0007669"/>
    <property type="project" value="UniProtKB-KW"/>
</dbReference>
<dbReference type="OrthoDB" id="9812661at2"/>
<protein>
    <submittedName>
        <fullName evidence="8">Cell division protein RodA</fullName>
    </submittedName>
</protein>
<evidence type="ECO:0000256" key="5">
    <source>
        <dbReference type="ARBA" id="ARBA00023136"/>
    </source>
</evidence>
<dbReference type="PANTHER" id="PTHR30474:SF3">
    <property type="entry name" value="PEPTIDOGLYCAN GLYCOSYLTRANSFERASE RODA"/>
    <property type="match status" value="1"/>
</dbReference>
<feature type="region of interest" description="Disordered" evidence="6">
    <location>
        <begin position="1"/>
        <end position="23"/>
    </location>
</feature>
<proteinExistence type="predicted"/>
<dbReference type="STRING" id="1108044.GOOTI_266_00090"/>
<name>H5TUG2_GORO1</name>
<keyword evidence="4 7" id="KW-1133">Transmembrane helix</keyword>
<evidence type="ECO:0000256" key="7">
    <source>
        <dbReference type="SAM" id="Phobius"/>
    </source>
</evidence>
<evidence type="ECO:0000256" key="2">
    <source>
        <dbReference type="ARBA" id="ARBA00022692"/>
    </source>
</evidence>
<evidence type="ECO:0000256" key="1">
    <source>
        <dbReference type="ARBA" id="ARBA00004141"/>
    </source>
</evidence>
<evidence type="ECO:0000313" key="9">
    <source>
        <dbReference type="Proteomes" id="UP000005038"/>
    </source>
</evidence>
<feature type="transmembrane region" description="Helical" evidence="7">
    <location>
        <begin position="398"/>
        <end position="419"/>
    </location>
</feature>
<gene>
    <name evidence="8" type="primary">rodA</name>
    <name evidence="8" type="ORF">GOOTI_266_00090</name>
</gene>
<feature type="transmembrane region" description="Helical" evidence="7">
    <location>
        <begin position="156"/>
        <end position="174"/>
    </location>
</feature>
<feature type="transmembrane region" description="Helical" evidence="7">
    <location>
        <begin position="30"/>
        <end position="50"/>
    </location>
</feature>
<keyword evidence="5 7" id="KW-0472">Membrane</keyword>
<evidence type="ECO:0000256" key="6">
    <source>
        <dbReference type="SAM" id="MobiDB-lite"/>
    </source>
</evidence>